<dbReference type="EMBL" id="CP144750">
    <property type="protein sequence ID" value="WVZ79151.1"/>
    <property type="molecule type" value="Genomic_DNA"/>
</dbReference>
<proteinExistence type="predicted"/>
<gene>
    <name evidence="2" type="ORF">U9M48_026762</name>
</gene>
<sequence>MSSGSRLRSSPFPAPMSALFGFPAVDSDFTTLLYRLQIQRFILGAVGLFLACVPLIASNVSSPVQRYLNGGVSDVRQSALLCFGLVEDCYMSGVLSDREPRSWRYIRVEIHASCSPIISLRKSKGRNMERLVLDYLHVMKPRLKISWGSNDHTTEQIKDDVHGLISIKNAIWMKRLC</sequence>
<keyword evidence="1" id="KW-1133">Transmembrane helix</keyword>
<organism evidence="2 3">
    <name type="scientific">Paspalum notatum var. saurae</name>
    <dbReference type="NCBI Taxonomy" id="547442"/>
    <lineage>
        <taxon>Eukaryota</taxon>
        <taxon>Viridiplantae</taxon>
        <taxon>Streptophyta</taxon>
        <taxon>Embryophyta</taxon>
        <taxon>Tracheophyta</taxon>
        <taxon>Spermatophyta</taxon>
        <taxon>Magnoliopsida</taxon>
        <taxon>Liliopsida</taxon>
        <taxon>Poales</taxon>
        <taxon>Poaceae</taxon>
        <taxon>PACMAD clade</taxon>
        <taxon>Panicoideae</taxon>
        <taxon>Andropogonodae</taxon>
        <taxon>Paspaleae</taxon>
        <taxon>Paspalinae</taxon>
        <taxon>Paspalum</taxon>
    </lineage>
</organism>
<evidence type="ECO:0000256" key="1">
    <source>
        <dbReference type="SAM" id="Phobius"/>
    </source>
</evidence>
<reference evidence="2 3" key="1">
    <citation type="submission" date="2024-02" db="EMBL/GenBank/DDBJ databases">
        <title>High-quality chromosome-scale genome assembly of Pensacola bahiagrass (Paspalum notatum Flugge var. saurae).</title>
        <authorList>
            <person name="Vega J.M."/>
            <person name="Podio M."/>
            <person name="Orjuela J."/>
            <person name="Siena L.A."/>
            <person name="Pessino S.C."/>
            <person name="Combes M.C."/>
            <person name="Mariac C."/>
            <person name="Albertini E."/>
            <person name="Pupilli F."/>
            <person name="Ortiz J.P.A."/>
            <person name="Leblanc O."/>
        </authorList>
    </citation>
    <scope>NUCLEOTIDE SEQUENCE [LARGE SCALE GENOMIC DNA]</scope>
    <source>
        <strain evidence="2">R1</strain>
        <tissue evidence="2">Leaf</tissue>
    </source>
</reference>
<protein>
    <submittedName>
        <fullName evidence="2">Uncharacterized protein</fullName>
    </submittedName>
</protein>
<name>A0AAQ3WZH4_PASNO</name>
<evidence type="ECO:0000313" key="2">
    <source>
        <dbReference type="EMBL" id="WVZ79151.1"/>
    </source>
</evidence>
<keyword evidence="1" id="KW-0472">Membrane</keyword>
<keyword evidence="1" id="KW-0812">Transmembrane</keyword>
<dbReference type="AlphaFoldDB" id="A0AAQ3WZH4"/>
<accession>A0AAQ3WZH4</accession>
<dbReference type="Proteomes" id="UP001341281">
    <property type="component" value="Chromosome 06"/>
</dbReference>
<feature type="non-terminal residue" evidence="2">
    <location>
        <position position="1"/>
    </location>
</feature>
<feature type="transmembrane region" description="Helical" evidence="1">
    <location>
        <begin position="37"/>
        <end position="57"/>
    </location>
</feature>
<keyword evidence="3" id="KW-1185">Reference proteome</keyword>
<evidence type="ECO:0000313" key="3">
    <source>
        <dbReference type="Proteomes" id="UP001341281"/>
    </source>
</evidence>